<comment type="caution">
    <text evidence="1">The sequence shown here is derived from an EMBL/GenBank/DDBJ whole genome shotgun (WGS) entry which is preliminary data.</text>
</comment>
<sequence>MTQTSALSRQANPTAFAYVPYYLSSGEQAPLSVFLPPTGILPPYVTMS</sequence>
<protein>
    <submittedName>
        <fullName evidence="1">Uncharacterized protein</fullName>
    </submittedName>
</protein>
<evidence type="ECO:0000313" key="2">
    <source>
        <dbReference type="Proteomes" id="UP000784294"/>
    </source>
</evidence>
<evidence type="ECO:0000313" key="1">
    <source>
        <dbReference type="EMBL" id="VEL43291.1"/>
    </source>
</evidence>
<name>A0A3S5C923_9PLAT</name>
<keyword evidence="2" id="KW-1185">Reference proteome</keyword>
<dbReference type="AlphaFoldDB" id="A0A3S5C923"/>
<dbReference type="Proteomes" id="UP000784294">
    <property type="component" value="Unassembled WGS sequence"/>
</dbReference>
<dbReference type="EMBL" id="CAAALY010280201">
    <property type="protein sequence ID" value="VEL43291.1"/>
    <property type="molecule type" value="Genomic_DNA"/>
</dbReference>
<organism evidence="1 2">
    <name type="scientific">Protopolystoma xenopodis</name>
    <dbReference type="NCBI Taxonomy" id="117903"/>
    <lineage>
        <taxon>Eukaryota</taxon>
        <taxon>Metazoa</taxon>
        <taxon>Spiralia</taxon>
        <taxon>Lophotrochozoa</taxon>
        <taxon>Platyhelminthes</taxon>
        <taxon>Monogenea</taxon>
        <taxon>Polyopisthocotylea</taxon>
        <taxon>Polystomatidea</taxon>
        <taxon>Polystomatidae</taxon>
        <taxon>Protopolystoma</taxon>
    </lineage>
</organism>
<gene>
    <name evidence="1" type="ORF">PXEA_LOCUS36731</name>
</gene>
<accession>A0A3S5C923</accession>
<proteinExistence type="predicted"/>
<reference evidence="1" key="1">
    <citation type="submission" date="2018-11" db="EMBL/GenBank/DDBJ databases">
        <authorList>
            <consortium name="Pathogen Informatics"/>
        </authorList>
    </citation>
    <scope>NUCLEOTIDE SEQUENCE</scope>
</reference>